<feature type="transmembrane region" description="Helical" evidence="6">
    <location>
        <begin position="20"/>
        <end position="41"/>
    </location>
</feature>
<reference evidence="8 9" key="1">
    <citation type="journal article" date="2016" name="Nat. Commun.">
        <title>Thousands of microbial genomes shed light on interconnected biogeochemical processes in an aquifer system.</title>
        <authorList>
            <person name="Anantharaman K."/>
            <person name="Brown C.T."/>
            <person name="Hug L.A."/>
            <person name="Sharon I."/>
            <person name="Castelle C.J."/>
            <person name="Probst A.J."/>
            <person name="Thomas B.C."/>
            <person name="Singh A."/>
            <person name="Wilkins M.J."/>
            <person name="Karaoz U."/>
            <person name="Brodie E.L."/>
            <person name="Williams K.H."/>
            <person name="Hubbard S.S."/>
            <person name="Banfield J.F."/>
        </authorList>
    </citation>
    <scope>NUCLEOTIDE SEQUENCE [LARGE SCALE GENOMIC DNA]</scope>
</reference>
<dbReference type="EMBL" id="MFBN01000019">
    <property type="protein sequence ID" value="OGD95445.1"/>
    <property type="molecule type" value="Genomic_DNA"/>
</dbReference>
<dbReference type="InterPro" id="IPR051401">
    <property type="entry name" value="GtrA_CellWall_Glycosyl"/>
</dbReference>
<dbReference type="Pfam" id="PF04138">
    <property type="entry name" value="GtrA_DPMS_TM"/>
    <property type="match status" value="1"/>
</dbReference>
<comment type="subcellular location">
    <subcellularLocation>
        <location evidence="1">Membrane</location>
        <topology evidence="1">Multi-pass membrane protein</topology>
    </subcellularLocation>
</comment>
<feature type="transmembrane region" description="Helical" evidence="6">
    <location>
        <begin position="116"/>
        <end position="135"/>
    </location>
</feature>
<keyword evidence="5 6" id="KW-0472">Membrane</keyword>
<evidence type="ECO:0000256" key="5">
    <source>
        <dbReference type="ARBA" id="ARBA00023136"/>
    </source>
</evidence>
<dbReference type="InterPro" id="IPR007267">
    <property type="entry name" value="GtrA_DPMS_TM"/>
</dbReference>
<feature type="transmembrane region" description="Helical" evidence="6">
    <location>
        <begin position="80"/>
        <end position="104"/>
    </location>
</feature>
<evidence type="ECO:0000313" key="9">
    <source>
        <dbReference type="Proteomes" id="UP000178336"/>
    </source>
</evidence>
<dbReference type="AlphaFoldDB" id="A0A1F5GUC8"/>
<evidence type="ECO:0000256" key="4">
    <source>
        <dbReference type="ARBA" id="ARBA00022989"/>
    </source>
</evidence>
<gene>
    <name evidence="8" type="ORF">A3A48_02430</name>
</gene>
<sequence length="145" mass="16150">MIVVSFAAKRFGLLWQFSKFALVGVLNTAIDFGILNLMILLTGITSGIGIIPLNIVSFSAAVTNSFFWNKKWVFQSPKEANFITFFVITLIGLVINSSIVYIITTFVPPVFVESETLWANLAKVLATGVALFWNFTGYKLIVFKR</sequence>
<evidence type="ECO:0000313" key="8">
    <source>
        <dbReference type="EMBL" id="OGD95445.1"/>
    </source>
</evidence>
<dbReference type="GO" id="GO:0005886">
    <property type="term" value="C:plasma membrane"/>
    <property type="evidence" value="ECO:0007669"/>
    <property type="project" value="TreeGrafter"/>
</dbReference>
<feature type="transmembrane region" description="Helical" evidence="6">
    <location>
        <begin position="47"/>
        <end position="68"/>
    </location>
</feature>
<feature type="domain" description="GtrA/DPMS transmembrane" evidence="7">
    <location>
        <begin position="19"/>
        <end position="143"/>
    </location>
</feature>
<evidence type="ECO:0000256" key="2">
    <source>
        <dbReference type="ARBA" id="ARBA00009399"/>
    </source>
</evidence>
<dbReference type="GO" id="GO:0000271">
    <property type="term" value="P:polysaccharide biosynthetic process"/>
    <property type="evidence" value="ECO:0007669"/>
    <property type="project" value="InterPro"/>
</dbReference>
<keyword evidence="4 6" id="KW-1133">Transmembrane helix</keyword>
<keyword evidence="3 6" id="KW-0812">Transmembrane</keyword>
<evidence type="ECO:0000256" key="6">
    <source>
        <dbReference type="SAM" id="Phobius"/>
    </source>
</evidence>
<accession>A0A1F5GUC8</accession>
<dbReference type="Proteomes" id="UP000178336">
    <property type="component" value="Unassembled WGS sequence"/>
</dbReference>
<protein>
    <recommendedName>
        <fullName evidence="7">GtrA/DPMS transmembrane domain-containing protein</fullName>
    </recommendedName>
</protein>
<dbReference type="STRING" id="1797724.A3A48_02430"/>
<name>A0A1F5GUC8_9BACT</name>
<organism evidence="8 9">
    <name type="scientific">Candidatus Curtissbacteria bacterium RIFCSPLOWO2_01_FULL_37_9</name>
    <dbReference type="NCBI Taxonomy" id="1797724"/>
    <lineage>
        <taxon>Bacteria</taxon>
        <taxon>Candidatus Curtissiibacteriota</taxon>
    </lineage>
</organism>
<evidence type="ECO:0000256" key="1">
    <source>
        <dbReference type="ARBA" id="ARBA00004141"/>
    </source>
</evidence>
<evidence type="ECO:0000259" key="7">
    <source>
        <dbReference type="Pfam" id="PF04138"/>
    </source>
</evidence>
<comment type="similarity">
    <text evidence="2">Belongs to the GtrA family.</text>
</comment>
<comment type="caution">
    <text evidence="8">The sequence shown here is derived from an EMBL/GenBank/DDBJ whole genome shotgun (WGS) entry which is preliminary data.</text>
</comment>
<proteinExistence type="inferred from homology"/>
<evidence type="ECO:0000256" key="3">
    <source>
        <dbReference type="ARBA" id="ARBA00022692"/>
    </source>
</evidence>
<dbReference type="PANTHER" id="PTHR38459:SF1">
    <property type="entry name" value="PROPHAGE BACTOPRENOL-LINKED GLUCOSE TRANSLOCASE HOMOLOG"/>
    <property type="match status" value="1"/>
</dbReference>
<dbReference type="PANTHER" id="PTHR38459">
    <property type="entry name" value="PROPHAGE BACTOPRENOL-LINKED GLUCOSE TRANSLOCASE HOMOLOG"/>
    <property type="match status" value="1"/>
</dbReference>